<evidence type="ECO:0000256" key="4">
    <source>
        <dbReference type="ARBA" id="ARBA00022660"/>
    </source>
</evidence>
<evidence type="ECO:0000256" key="2">
    <source>
        <dbReference type="ARBA" id="ARBA00010261"/>
    </source>
</evidence>
<evidence type="ECO:0000256" key="3">
    <source>
        <dbReference type="ARBA" id="ARBA00022448"/>
    </source>
</evidence>
<evidence type="ECO:0000256" key="1">
    <source>
        <dbReference type="ARBA" id="ARBA00004443"/>
    </source>
</evidence>
<name>A0A1X7RUZ3_ZYMT9</name>
<dbReference type="PANTHER" id="PTHR12653:SF0">
    <property type="entry name" value="NADH DEHYDROGENASE [UBIQUINONE] 1 ALPHA SUBCOMPLEX SUBUNIT 5"/>
    <property type="match status" value="1"/>
</dbReference>
<comment type="subcellular location">
    <subcellularLocation>
        <location evidence="1">Mitochondrion inner membrane</location>
        <topology evidence="1">Peripheral membrane protein</topology>
        <orientation evidence="1">Matrix side</orientation>
    </subcellularLocation>
</comment>
<evidence type="ECO:0000256" key="8">
    <source>
        <dbReference type="ARBA" id="ARBA00023136"/>
    </source>
</evidence>
<feature type="region of interest" description="Disordered" evidence="9">
    <location>
        <begin position="134"/>
        <end position="154"/>
    </location>
</feature>
<evidence type="ECO:0000256" key="6">
    <source>
        <dbReference type="ARBA" id="ARBA00022982"/>
    </source>
</evidence>
<protein>
    <submittedName>
        <fullName evidence="10">Uncharacterized protein</fullName>
    </submittedName>
</protein>
<dbReference type="GO" id="GO:0022904">
    <property type="term" value="P:respiratory electron transport chain"/>
    <property type="evidence" value="ECO:0007669"/>
    <property type="project" value="InterPro"/>
</dbReference>
<reference evidence="10 11" key="1">
    <citation type="submission" date="2016-06" db="EMBL/GenBank/DDBJ databases">
        <authorList>
            <person name="Kjaerup R.B."/>
            <person name="Dalgaard T.S."/>
            <person name="Juul-Madsen H.R."/>
        </authorList>
    </citation>
    <scope>NUCLEOTIDE SEQUENCE [LARGE SCALE GENOMIC DNA]</scope>
</reference>
<keyword evidence="8" id="KW-0472">Membrane</keyword>
<evidence type="ECO:0000256" key="7">
    <source>
        <dbReference type="ARBA" id="ARBA00023128"/>
    </source>
</evidence>
<dbReference type="AlphaFoldDB" id="A0A1X7RUZ3"/>
<sequence>MRATLRLFAVVQKSGAQYLEAGAPTGITGLVTHSSPRSTLLYLYHSTLEKLKQFPEHSVYRQSTEALTKQRMGVVESIKPAGLEEWQNKTAAIVDQYPEAFRKIPITTLSGSKEYNIVWKAGFERAVKNVEWDDEEIGAPRPEGPRTAAERKNQARDMARDLFAEKANIPHIDGEPPLTAAQVNEMESKIGAGLIEEVIQVAEGEKQLVDTLLESQVWEDLEEKPQGNQWSYHERDAHVGKTQAP</sequence>
<proteinExistence type="inferred from homology"/>
<keyword evidence="4" id="KW-0679">Respiratory chain</keyword>
<gene>
    <name evidence="10" type="ORF">ZT3D7_G6352</name>
</gene>
<dbReference type="InterPro" id="IPR006806">
    <property type="entry name" value="NDUFA5"/>
</dbReference>
<keyword evidence="6" id="KW-0249">Electron transport</keyword>
<dbReference type="EMBL" id="LT853696">
    <property type="protein sequence ID" value="SMQ51199.1"/>
    <property type="molecule type" value="Genomic_DNA"/>
</dbReference>
<comment type="similarity">
    <text evidence="2">Belongs to the complex I NDUFA5 subunit family.</text>
</comment>
<evidence type="ECO:0000256" key="9">
    <source>
        <dbReference type="SAM" id="MobiDB-lite"/>
    </source>
</evidence>
<keyword evidence="11" id="KW-1185">Reference proteome</keyword>
<keyword evidence="3" id="KW-0813">Transport</keyword>
<evidence type="ECO:0000313" key="10">
    <source>
        <dbReference type="EMBL" id="SMQ51199.1"/>
    </source>
</evidence>
<organism evidence="10 11">
    <name type="scientific">Zymoseptoria tritici (strain ST99CH_3D7)</name>
    <dbReference type="NCBI Taxonomy" id="1276538"/>
    <lineage>
        <taxon>Eukaryota</taxon>
        <taxon>Fungi</taxon>
        <taxon>Dikarya</taxon>
        <taxon>Ascomycota</taxon>
        <taxon>Pezizomycotina</taxon>
        <taxon>Dothideomycetes</taxon>
        <taxon>Dothideomycetidae</taxon>
        <taxon>Mycosphaerellales</taxon>
        <taxon>Mycosphaerellaceae</taxon>
        <taxon>Zymoseptoria</taxon>
    </lineage>
</organism>
<evidence type="ECO:0000256" key="5">
    <source>
        <dbReference type="ARBA" id="ARBA00022792"/>
    </source>
</evidence>
<dbReference type="STRING" id="1276538.A0A1X7RUZ3"/>
<dbReference type="Proteomes" id="UP000215127">
    <property type="component" value="Chromosome 5"/>
</dbReference>
<accession>A0A1X7RUZ3</accession>
<keyword evidence="7" id="KW-0496">Mitochondrion</keyword>
<evidence type="ECO:0000313" key="11">
    <source>
        <dbReference type="Proteomes" id="UP000215127"/>
    </source>
</evidence>
<dbReference type="PANTHER" id="PTHR12653">
    <property type="entry name" value="NADH-UBIQUINONE OXIDOREDUCTASE 13 KD-B SUBUNIT"/>
    <property type="match status" value="1"/>
</dbReference>
<dbReference type="GO" id="GO:0005743">
    <property type="term" value="C:mitochondrial inner membrane"/>
    <property type="evidence" value="ECO:0007669"/>
    <property type="project" value="UniProtKB-SubCell"/>
</dbReference>
<feature type="region of interest" description="Disordered" evidence="9">
    <location>
        <begin position="222"/>
        <end position="245"/>
    </location>
</feature>
<keyword evidence="5" id="KW-0999">Mitochondrion inner membrane</keyword>
<dbReference type="Pfam" id="PF04716">
    <property type="entry name" value="ETC_C1_NDUFA5"/>
    <property type="match status" value="1"/>
</dbReference>